<dbReference type="InterPro" id="IPR001763">
    <property type="entry name" value="Rhodanese-like_dom"/>
</dbReference>
<name>A0A5B8I2R1_9MICC</name>
<dbReference type="Pfam" id="PF11127">
    <property type="entry name" value="YgaP-like_TM"/>
    <property type="match status" value="1"/>
</dbReference>
<dbReference type="PANTHER" id="PTHR44086">
    <property type="entry name" value="THIOSULFATE SULFURTRANSFERASE RDL2, MITOCHONDRIAL-RELATED"/>
    <property type="match status" value="1"/>
</dbReference>
<evidence type="ECO:0000259" key="1">
    <source>
        <dbReference type="PROSITE" id="PS50206"/>
    </source>
</evidence>
<gene>
    <name evidence="2" type="ORF">FQA45_12410</name>
    <name evidence="3" type="ORF">NUH22_00775</name>
</gene>
<dbReference type="InterPro" id="IPR021309">
    <property type="entry name" value="YgaP-like_TM"/>
</dbReference>
<dbReference type="PROSITE" id="PS50206">
    <property type="entry name" value="RHODANESE_3"/>
    <property type="match status" value="1"/>
</dbReference>
<protein>
    <submittedName>
        <fullName evidence="3">Rhodanese-like domain-containing protein</fullName>
    </submittedName>
</protein>
<accession>A0A5B8I2R1</accession>
<dbReference type="RefSeq" id="WP_060700256.1">
    <property type="nucleotide sequence ID" value="NZ_CP012750.1"/>
</dbReference>
<dbReference type="SMART" id="SM00450">
    <property type="entry name" value="RHOD"/>
    <property type="match status" value="1"/>
</dbReference>
<dbReference type="EMBL" id="CP042260">
    <property type="protein sequence ID" value="QDY67055.1"/>
    <property type="molecule type" value="Genomic_DNA"/>
</dbReference>
<dbReference type="Proteomes" id="UP000320717">
    <property type="component" value="Chromosome"/>
</dbReference>
<evidence type="ECO:0000313" key="3">
    <source>
        <dbReference type="EMBL" id="UUX59213.1"/>
    </source>
</evidence>
<dbReference type="CDD" id="cd00158">
    <property type="entry name" value="RHOD"/>
    <property type="match status" value="1"/>
</dbReference>
<evidence type="ECO:0000313" key="2">
    <source>
        <dbReference type="EMBL" id="QDY67055.1"/>
    </source>
</evidence>
<keyword evidence="4" id="KW-1185">Reference proteome</keyword>
<dbReference type="Gene3D" id="3.40.250.10">
    <property type="entry name" value="Rhodanese-like domain"/>
    <property type="match status" value="1"/>
</dbReference>
<dbReference type="PANTHER" id="PTHR44086:SF10">
    <property type="entry name" value="THIOSULFATE SULFURTRANSFERASE_RHODANESE-LIKE DOMAIN-CONTAINING PROTEIN 3"/>
    <property type="match status" value="1"/>
</dbReference>
<dbReference type="EMBL" id="CP102487">
    <property type="protein sequence ID" value="UUX59213.1"/>
    <property type="molecule type" value="Genomic_DNA"/>
</dbReference>
<dbReference type="KEGG" id="gar:AOZ07_00750"/>
<reference evidence="3" key="2">
    <citation type="journal article" date="2022" name="Pest Manag. Sci.">
        <title>Glutamicibacter halophytocola-mediated host fitness of potato tuber moth on Solanaceae crops.</title>
        <authorList>
            <person name="Wang W."/>
            <person name="Xiao G."/>
            <person name="Du G."/>
            <person name="Chang L."/>
            <person name="Yang Y."/>
            <person name="Ye J."/>
            <person name="Chen B."/>
        </authorList>
    </citation>
    <scope>NUCLEOTIDE SEQUENCE</scope>
    <source>
        <strain evidence="3">S2</strain>
    </source>
</reference>
<dbReference type="GO" id="GO:0004792">
    <property type="term" value="F:thiosulfate-cyanide sulfurtransferase activity"/>
    <property type="evidence" value="ECO:0007669"/>
    <property type="project" value="TreeGrafter"/>
</dbReference>
<reference evidence="2 4" key="1">
    <citation type="submission" date="2019-07" db="EMBL/GenBank/DDBJ databases">
        <title>Complete Genome Sequence of drought tolerant Plant Growth-Promoting Rhizobacterium Glutamicibacter halophytocola DR408.</title>
        <authorList>
            <person name="Nishu S.D."/>
            <person name="Lee T.K."/>
        </authorList>
    </citation>
    <scope>NUCLEOTIDE SEQUENCE [LARGE SCALE GENOMIC DNA]</scope>
    <source>
        <strain evidence="2 4">DR408</strain>
    </source>
</reference>
<organism evidence="3 5">
    <name type="scientific">Glutamicibacter halophytocola</name>
    <dbReference type="NCBI Taxonomy" id="1933880"/>
    <lineage>
        <taxon>Bacteria</taxon>
        <taxon>Bacillati</taxon>
        <taxon>Actinomycetota</taxon>
        <taxon>Actinomycetes</taxon>
        <taxon>Micrococcales</taxon>
        <taxon>Micrococcaceae</taxon>
        <taxon>Glutamicibacter</taxon>
    </lineage>
</organism>
<dbReference type="Pfam" id="PF00581">
    <property type="entry name" value="Rhodanese"/>
    <property type="match status" value="1"/>
</dbReference>
<dbReference type="SUPFAM" id="SSF52821">
    <property type="entry name" value="Rhodanese/Cell cycle control phosphatase"/>
    <property type="match status" value="1"/>
</dbReference>
<evidence type="ECO:0000313" key="4">
    <source>
        <dbReference type="Proteomes" id="UP000320717"/>
    </source>
</evidence>
<dbReference type="AlphaFoldDB" id="A0A5B8I2R1"/>
<dbReference type="OrthoDB" id="9800872at2"/>
<proteinExistence type="predicted"/>
<dbReference type="Gene3D" id="6.10.140.1340">
    <property type="match status" value="1"/>
</dbReference>
<dbReference type="InterPro" id="IPR036873">
    <property type="entry name" value="Rhodanese-like_dom_sf"/>
</dbReference>
<dbReference type="Proteomes" id="UP001060018">
    <property type="component" value="Chromosome"/>
</dbReference>
<sequence>MSTPVMTMDAEALKCLVDSPNADLALIDVRTPGEFETVHIPGSCNVPLDDFTANPAEVLAKLPGKPLLICHSGSRAAKAQRALQDAGLEHGTVLSGGVTAYQAAGGTVARGIQRWAMDRQMRLTAGSLVVAGLIGAKVISPKAAWLSAAIGGGLVFSAVRDSCPMISVLGKMPWNKTGK</sequence>
<feature type="domain" description="Rhodanese" evidence="1">
    <location>
        <begin position="20"/>
        <end position="110"/>
    </location>
</feature>
<evidence type="ECO:0000313" key="5">
    <source>
        <dbReference type="Proteomes" id="UP001060018"/>
    </source>
</evidence>